<dbReference type="InterPro" id="IPR038062">
    <property type="entry name" value="ScdA-like_N_sf"/>
</dbReference>
<gene>
    <name evidence="1" type="ORF">HRbin22_00209</name>
</gene>
<sequence length="92" mass="10342">MNTASERLRETLRSMTVQEILDQDPEAVRVFEELGIYEMEVTCTKEMEETLEDAAAICGFDLEGALDRLAARRVERLESTWVEGSTRPGGST</sequence>
<protein>
    <submittedName>
        <fullName evidence="1">Uncharacterized protein</fullName>
    </submittedName>
</protein>
<dbReference type="Proteomes" id="UP000236642">
    <property type="component" value="Unassembled WGS sequence"/>
</dbReference>
<dbReference type="EMBL" id="BEHY01000002">
    <property type="protein sequence ID" value="GBD07983.1"/>
    <property type="molecule type" value="Genomic_DNA"/>
</dbReference>
<accession>A0A2H5Y3G7</accession>
<proteinExistence type="predicted"/>
<comment type="caution">
    <text evidence="1">The sequence shown here is derived from an EMBL/GenBank/DDBJ whole genome shotgun (WGS) entry which is preliminary data.</text>
</comment>
<evidence type="ECO:0000313" key="1">
    <source>
        <dbReference type="EMBL" id="GBD07983.1"/>
    </source>
</evidence>
<dbReference type="AlphaFoldDB" id="A0A2H5Y3G7"/>
<evidence type="ECO:0000313" key="2">
    <source>
        <dbReference type="Proteomes" id="UP000236642"/>
    </source>
</evidence>
<name>A0A2H5Y3G7_9CHLR</name>
<dbReference type="SUPFAM" id="SSF140683">
    <property type="entry name" value="SP0561-like"/>
    <property type="match status" value="1"/>
</dbReference>
<organism evidence="1 2">
    <name type="scientific">Candidatus Thermoflexus japonica</name>
    <dbReference type="NCBI Taxonomy" id="2035417"/>
    <lineage>
        <taxon>Bacteria</taxon>
        <taxon>Bacillati</taxon>
        <taxon>Chloroflexota</taxon>
        <taxon>Thermoflexia</taxon>
        <taxon>Thermoflexales</taxon>
        <taxon>Thermoflexaceae</taxon>
        <taxon>Thermoflexus</taxon>
    </lineage>
</organism>
<reference evidence="2" key="1">
    <citation type="submission" date="2017-09" db="EMBL/GenBank/DDBJ databases">
        <title>Metaegenomics of thermophilic ammonia-oxidizing enrichment culture.</title>
        <authorList>
            <person name="Kato S."/>
            <person name="Suzuki K."/>
        </authorList>
    </citation>
    <scope>NUCLEOTIDE SEQUENCE [LARGE SCALE GENOMIC DNA]</scope>
</reference>
<dbReference type="Gene3D" id="1.10.3910.10">
    <property type="entry name" value="SP0561-like"/>
    <property type="match status" value="1"/>
</dbReference>